<keyword evidence="10" id="KW-0675">Receptor</keyword>
<dbReference type="SMART" id="SM00135">
    <property type="entry name" value="LY"/>
    <property type="match status" value="5"/>
</dbReference>
<dbReference type="SMART" id="SM00181">
    <property type="entry name" value="EGF"/>
    <property type="match status" value="5"/>
</dbReference>
<comment type="similarity">
    <text evidence="1">Belongs to the LDLR family.</text>
</comment>
<feature type="disulfide bond" evidence="13">
    <location>
        <begin position="188"/>
        <end position="206"/>
    </location>
</feature>
<feature type="disulfide bond" evidence="13">
    <location>
        <begin position="150"/>
        <end position="168"/>
    </location>
</feature>
<keyword evidence="17" id="KW-1185">Reference proteome</keyword>
<dbReference type="InterPro" id="IPR011042">
    <property type="entry name" value="6-blade_b-propeller_TolB-like"/>
</dbReference>
<dbReference type="Pfam" id="PF00057">
    <property type="entry name" value="Ldl_recept_a"/>
    <property type="match status" value="7"/>
</dbReference>
<name>A0ABQ9UUM3_SAGOE</name>
<evidence type="ECO:0000256" key="6">
    <source>
        <dbReference type="ARBA" id="ARBA00022737"/>
    </source>
</evidence>
<dbReference type="PROSITE" id="PS01187">
    <property type="entry name" value="EGF_CA"/>
    <property type="match status" value="1"/>
</dbReference>
<evidence type="ECO:0000256" key="9">
    <source>
        <dbReference type="ARBA" id="ARBA00023157"/>
    </source>
</evidence>
<feature type="disulfide bond" evidence="13">
    <location>
        <begin position="200"/>
        <end position="215"/>
    </location>
</feature>
<feature type="domain" description="EGF-like" evidence="15">
    <location>
        <begin position="481"/>
        <end position="496"/>
    </location>
</feature>
<dbReference type="InterPro" id="IPR023415">
    <property type="entry name" value="LDLR_class-A_CS"/>
</dbReference>
<evidence type="ECO:0000313" key="17">
    <source>
        <dbReference type="Proteomes" id="UP001266305"/>
    </source>
</evidence>
<reference evidence="16 17" key="1">
    <citation type="submission" date="2023-05" db="EMBL/GenBank/DDBJ databases">
        <title>B98-5 Cell Line De Novo Hybrid Assembly: An Optical Mapping Approach.</title>
        <authorList>
            <person name="Kananen K."/>
            <person name="Auerbach J.A."/>
            <person name="Kautto E."/>
            <person name="Blachly J.S."/>
        </authorList>
    </citation>
    <scope>NUCLEOTIDE SEQUENCE [LARGE SCALE GENOMIC DNA]</scope>
    <source>
        <strain evidence="16">B95-8</strain>
        <tissue evidence="16">Cell line</tissue>
    </source>
</reference>
<dbReference type="InterPro" id="IPR002172">
    <property type="entry name" value="LDrepeatLR_classA_rpt"/>
</dbReference>
<feature type="repeat" description="LDL-receptor class B" evidence="14">
    <location>
        <begin position="673"/>
        <end position="715"/>
    </location>
</feature>
<feature type="disulfide bond" evidence="13">
    <location>
        <begin position="294"/>
        <end position="306"/>
    </location>
</feature>
<feature type="disulfide bond" evidence="13">
    <location>
        <begin position="301"/>
        <end position="319"/>
    </location>
</feature>
<dbReference type="PRINTS" id="PR00261">
    <property type="entry name" value="LDLRECEPTOR"/>
</dbReference>
<dbReference type="SUPFAM" id="SSF63825">
    <property type="entry name" value="YWTD domain"/>
    <property type="match status" value="1"/>
</dbReference>
<dbReference type="PANTHER" id="PTHR22722:SF15">
    <property type="entry name" value="LOW-DENSITY LIPOPROTEIN RECEPTOR-RELATED"/>
    <property type="match status" value="1"/>
</dbReference>
<evidence type="ECO:0000259" key="15">
    <source>
        <dbReference type="PROSITE" id="PS01186"/>
    </source>
</evidence>
<dbReference type="InterPro" id="IPR000742">
    <property type="entry name" value="EGF"/>
</dbReference>
<feature type="disulfide bond" evidence="13">
    <location>
        <begin position="8"/>
        <end position="20"/>
    </location>
</feature>
<evidence type="ECO:0000256" key="14">
    <source>
        <dbReference type="PROSITE-ProRule" id="PRU00461"/>
    </source>
</evidence>
<dbReference type="CDD" id="cd00054">
    <property type="entry name" value="EGF_CA"/>
    <property type="match status" value="1"/>
</dbReference>
<dbReference type="InterPro" id="IPR000033">
    <property type="entry name" value="LDLR_classB_rpt"/>
</dbReference>
<dbReference type="Pfam" id="PF12662">
    <property type="entry name" value="cEGF"/>
    <property type="match status" value="1"/>
</dbReference>
<dbReference type="InterPro" id="IPR018097">
    <property type="entry name" value="EGF_Ca-bd_CS"/>
</dbReference>
<dbReference type="Gene3D" id="2.10.25.10">
    <property type="entry name" value="Laminin"/>
    <property type="match status" value="2"/>
</dbReference>
<dbReference type="PANTHER" id="PTHR22722">
    <property type="entry name" value="LOW-DENSITY LIPOPROTEIN RECEPTOR-RELATED PROTEIN 2-RELATED"/>
    <property type="match status" value="1"/>
</dbReference>
<feature type="disulfide bond" evidence="13">
    <location>
        <begin position="382"/>
        <end position="400"/>
    </location>
</feature>
<evidence type="ECO:0000256" key="2">
    <source>
        <dbReference type="ARBA" id="ARBA00022536"/>
    </source>
</evidence>
<keyword evidence="9 13" id="KW-1015">Disulfide bond</keyword>
<dbReference type="SUPFAM" id="SSF57424">
    <property type="entry name" value="LDL receptor-like module"/>
    <property type="match status" value="7"/>
</dbReference>
<feature type="disulfide bond" evidence="13">
    <location>
        <begin position="231"/>
        <end position="243"/>
    </location>
</feature>
<dbReference type="SMART" id="SM00179">
    <property type="entry name" value="EGF_CA"/>
    <property type="match status" value="2"/>
</dbReference>
<comment type="caution">
    <text evidence="13">Lacks conserved residue(s) required for the propagation of feature annotation.</text>
</comment>
<evidence type="ECO:0000256" key="13">
    <source>
        <dbReference type="PROSITE-ProRule" id="PRU00124"/>
    </source>
</evidence>
<feature type="repeat" description="LDL-receptor class B" evidence="14">
    <location>
        <begin position="586"/>
        <end position="628"/>
    </location>
</feature>
<dbReference type="Gene3D" id="4.10.400.10">
    <property type="entry name" value="Low-density Lipoprotein Receptor"/>
    <property type="match status" value="7"/>
</dbReference>
<keyword evidence="8" id="KW-0472">Membrane</keyword>
<proteinExistence type="inferred from homology"/>
<feature type="disulfide bond" evidence="13">
    <location>
        <begin position="238"/>
        <end position="256"/>
    </location>
</feature>
<feature type="disulfide bond" evidence="13">
    <location>
        <begin position="27"/>
        <end position="42"/>
    </location>
</feature>
<feature type="disulfide bond" evidence="13">
    <location>
        <begin position="181"/>
        <end position="193"/>
    </location>
</feature>
<dbReference type="PROSITE" id="PS50068">
    <property type="entry name" value="LDLRA_2"/>
    <property type="match status" value="7"/>
</dbReference>
<dbReference type="SMART" id="SM00192">
    <property type="entry name" value="LDLa"/>
    <property type="match status" value="7"/>
</dbReference>
<dbReference type="InterPro" id="IPR026823">
    <property type="entry name" value="cEGF"/>
</dbReference>
<evidence type="ECO:0000313" key="16">
    <source>
        <dbReference type="EMBL" id="KAK2100494.1"/>
    </source>
</evidence>
<keyword evidence="11" id="KW-0325">Glycoprotein</keyword>
<feature type="repeat" description="LDL-receptor class B" evidence="14">
    <location>
        <begin position="543"/>
        <end position="585"/>
    </location>
</feature>
<feature type="disulfide bond" evidence="13">
    <location>
        <begin position="143"/>
        <end position="155"/>
    </location>
</feature>
<organism evidence="16 17">
    <name type="scientific">Saguinus oedipus</name>
    <name type="common">Cotton-top tamarin</name>
    <name type="synonym">Oedipomidas oedipus</name>
    <dbReference type="NCBI Taxonomy" id="9490"/>
    <lineage>
        <taxon>Eukaryota</taxon>
        <taxon>Metazoa</taxon>
        <taxon>Chordata</taxon>
        <taxon>Craniata</taxon>
        <taxon>Vertebrata</taxon>
        <taxon>Euteleostomi</taxon>
        <taxon>Mammalia</taxon>
        <taxon>Eutheria</taxon>
        <taxon>Euarchontoglires</taxon>
        <taxon>Primates</taxon>
        <taxon>Haplorrhini</taxon>
        <taxon>Platyrrhini</taxon>
        <taxon>Cebidae</taxon>
        <taxon>Callitrichinae</taxon>
        <taxon>Saguinus</taxon>
    </lineage>
</organism>
<keyword evidence="6" id="KW-0677">Repeat</keyword>
<evidence type="ECO:0000256" key="4">
    <source>
        <dbReference type="ARBA" id="ARBA00022692"/>
    </source>
</evidence>
<evidence type="ECO:0000256" key="10">
    <source>
        <dbReference type="ARBA" id="ARBA00023170"/>
    </source>
</evidence>
<dbReference type="InterPro" id="IPR036055">
    <property type="entry name" value="LDL_receptor-like_sf"/>
</dbReference>
<dbReference type="EMBL" id="JASSZA010000010">
    <property type="protein sequence ID" value="KAK2100494.1"/>
    <property type="molecule type" value="Genomic_DNA"/>
</dbReference>
<accession>A0ABQ9UUM3</accession>
<gene>
    <name evidence="16" type="ORF">P7K49_021842</name>
</gene>
<keyword evidence="7" id="KW-1133">Transmembrane helix</keyword>
<dbReference type="SUPFAM" id="SSF57196">
    <property type="entry name" value="EGF/Laminin"/>
    <property type="match status" value="3"/>
</dbReference>
<feature type="disulfide bond" evidence="13">
    <location>
        <begin position="15"/>
        <end position="33"/>
    </location>
</feature>
<feature type="repeat" description="LDL-receptor class B" evidence="14">
    <location>
        <begin position="629"/>
        <end position="672"/>
    </location>
</feature>
<evidence type="ECO:0000256" key="5">
    <source>
        <dbReference type="ARBA" id="ARBA00022729"/>
    </source>
</evidence>
<feature type="disulfide bond" evidence="13">
    <location>
        <begin position="250"/>
        <end position="265"/>
    </location>
</feature>
<dbReference type="Gene3D" id="2.120.10.30">
    <property type="entry name" value="TolB, C-terminal domain"/>
    <property type="match status" value="1"/>
</dbReference>
<feature type="disulfide bond" evidence="13">
    <location>
        <begin position="340"/>
        <end position="358"/>
    </location>
</feature>
<feature type="disulfide bond" evidence="13">
    <location>
        <begin position="333"/>
        <end position="345"/>
    </location>
</feature>
<evidence type="ECO:0000256" key="8">
    <source>
        <dbReference type="ARBA" id="ARBA00023136"/>
    </source>
</evidence>
<keyword evidence="5" id="KW-0732">Signal</keyword>
<evidence type="ECO:0000256" key="3">
    <source>
        <dbReference type="ARBA" id="ARBA00022583"/>
    </source>
</evidence>
<comment type="subcellular location">
    <subcellularLocation>
        <location evidence="12">Endomembrane system</location>
        <topology evidence="12">Single-pass type I membrane protein</topology>
    </subcellularLocation>
</comment>
<comment type="caution">
    <text evidence="16">The sequence shown here is derived from an EMBL/GenBank/DDBJ whole genome shotgun (WGS) entry which is preliminary data.</text>
</comment>
<evidence type="ECO:0000256" key="11">
    <source>
        <dbReference type="ARBA" id="ARBA00023180"/>
    </source>
</evidence>
<dbReference type="CDD" id="cd00112">
    <property type="entry name" value="LDLa"/>
    <property type="match status" value="6"/>
</dbReference>
<dbReference type="PROSITE" id="PS01186">
    <property type="entry name" value="EGF_2"/>
    <property type="match status" value="1"/>
</dbReference>
<keyword evidence="4" id="KW-0812">Transmembrane</keyword>
<sequence length="856" mass="95607">MSEVLPTCSPLDFHCDNGKCIRRSWVCDGDNDCEDDSDEQDCRECWQGPGGLHRFLLGKDFQSGSNAPGLHEPLCFQHSILSFHFLSQSDKLLRGSHLLRIPGGSTGATLLLWRDLSQASRHQTPHHCLPQPDCSVPTAPRECEEDEFPCQNGYCIRSLWHCDGDNDCGDNSDEQCDTRKCSDKEFRCSDGSCIAEHWYCDGDTDCKDGSDEESCREWPRTSASAVPVPPCNLEEFQCAYGRCILDIYHCDGDDDCGDWSDESDCCECSDQLGGGETRLEELLGWQGAASHQPCRSGEFMCDSGLCINSGWRCDGDTDCDDQSDERNCTTSMCTAEQFRCHSGRCVRLSWRCDGEDDCADNSDEENCENTGSPQCASDQFLCWNGRCIGQRKLCNGVNDCGDNSDESPQQNCRPRTGEENCNVNNGGCAQKCQMVRGAVQCTCHTGYRLTEDGHTCQDVNECAEEGYCSQGCTNSEGAFQCWCETGYELRPDRRSCKALGPEPVLLFANRIDIRQVLPHRSEYTLLLNNLENAIALDFHHRRELVFWSDVTLDRILRANLNGSNVEEVVSTGLESPGGLAVDWVHDKLYWTDSGTSRIEVANLDGAHRKVLLWQNLEKPRAIALHPMEGTIYWTDWGNTPRIEASSMDGSGRRIIADTHLFWPNGLTIDYAGRRMYWVDAKHHVIERANLDGSHRKAVISQGLPHPFAITVFEDSLYWTDWHTKSINSANKFTGKNQEIIRNKLHFPMDIHTLHPQRQPAGKNRCGENNGGCTHLCLPSGQNYTCACPTGFRKISSHACAQSKWVCDTSLQGGGCEDREEEQGVGDGGIICRGKNHIPQGALERKNLRGRGIFYQS</sequence>
<dbReference type="Proteomes" id="UP001266305">
    <property type="component" value="Unassembled WGS sequence"/>
</dbReference>
<dbReference type="PROSITE" id="PS51120">
    <property type="entry name" value="LDLRB"/>
    <property type="match status" value="4"/>
</dbReference>
<feature type="disulfide bond" evidence="13">
    <location>
        <begin position="352"/>
        <end position="367"/>
    </location>
</feature>
<evidence type="ECO:0000256" key="12">
    <source>
        <dbReference type="ARBA" id="ARBA00046288"/>
    </source>
</evidence>
<dbReference type="InterPro" id="IPR001881">
    <property type="entry name" value="EGF-like_Ca-bd_dom"/>
</dbReference>
<feature type="disulfide bond" evidence="13">
    <location>
        <begin position="313"/>
        <end position="328"/>
    </location>
</feature>
<keyword evidence="3" id="KW-0254">Endocytosis</keyword>
<dbReference type="InterPro" id="IPR051221">
    <property type="entry name" value="LDLR-related"/>
</dbReference>
<protein>
    <recommendedName>
        <fullName evidence="15">EGF-like domain-containing protein</fullName>
    </recommendedName>
</protein>
<evidence type="ECO:0000256" key="1">
    <source>
        <dbReference type="ARBA" id="ARBA00009939"/>
    </source>
</evidence>
<keyword evidence="2" id="KW-0245">EGF-like domain</keyword>
<feature type="disulfide bond" evidence="13">
    <location>
        <begin position="375"/>
        <end position="387"/>
    </location>
</feature>
<dbReference type="PROSITE" id="PS01209">
    <property type="entry name" value="LDLRA_1"/>
    <property type="match status" value="3"/>
</dbReference>
<dbReference type="Pfam" id="PF00058">
    <property type="entry name" value="Ldl_recept_b"/>
    <property type="match status" value="4"/>
</dbReference>
<evidence type="ECO:0000256" key="7">
    <source>
        <dbReference type="ARBA" id="ARBA00022989"/>
    </source>
</evidence>